<dbReference type="AlphaFoldDB" id="A0A081BXY5"/>
<sequence length="234" mass="26192">MKTRHQAQEAAAEGFLDKIEQIAAQSRQGQRKVSSSQTQHPSGKLLYEYAAGNLEREHASQIRRHLMRCAACNFATLAIMRLTSGEIVAHPIFDDLQAFIQNWTEKVKGSLDAATRVTALWQPQWAGQLTTAADLPAQEHLFALDEGAIRLSCIWQPQHRKKPAFIELTWNADLKVRSDLSALFIRLEDPQHAQVEVPLGNDLRGDKIITSGELGFDPSRERWAIALILHNNGA</sequence>
<proteinExistence type="predicted"/>
<protein>
    <recommendedName>
        <fullName evidence="1">Putative zinc-finger domain-containing protein</fullName>
    </recommendedName>
</protein>
<dbReference type="Gene3D" id="1.10.10.1320">
    <property type="entry name" value="Anti-sigma factor, zinc-finger domain"/>
    <property type="match status" value="1"/>
</dbReference>
<evidence type="ECO:0000313" key="3">
    <source>
        <dbReference type="Proteomes" id="UP000030661"/>
    </source>
</evidence>
<dbReference type="Pfam" id="PF13490">
    <property type="entry name" value="zf-HC2"/>
    <property type="match status" value="1"/>
</dbReference>
<dbReference type="InterPro" id="IPR027383">
    <property type="entry name" value="Znf_put"/>
</dbReference>
<dbReference type="InterPro" id="IPR041916">
    <property type="entry name" value="Anti_sigma_zinc_sf"/>
</dbReference>
<dbReference type="HOGENOM" id="CLU_1302890_0_0_0"/>
<organism evidence="2">
    <name type="scientific">Vecturithrix granuli</name>
    <dbReference type="NCBI Taxonomy" id="1499967"/>
    <lineage>
        <taxon>Bacteria</taxon>
        <taxon>Candidatus Moduliflexota</taxon>
        <taxon>Candidatus Vecturitrichia</taxon>
        <taxon>Candidatus Vecturitrichales</taxon>
        <taxon>Candidatus Vecturitrichaceae</taxon>
        <taxon>Candidatus Vecturithrix</taxon>
    </lineage>
</organism>
<evidence type="ECO:0000259" key="1">
    <source>
        <dbReference type="Pfam" id="PF13490"/>
    </source>
</evidence>
<name>A0A081BXY5_VECG1</name>
<evidence type="ECO:0000313" key="2">
    <source>
        <dbReference type="EMBL" id="GAK57190.1"/>
    </source>
</evidence>
<feature type="domain" description="Putative zinc-finger" evidence="1">
    <location>
        <begin position="45"/>
        <end position="72"/>
    </location>
</feature>
<gene>
    <name evidence="2" type="ORF">U27_04155</name>
</gene>
<dbReference type="STRING" id="1499967.U27_04155"/>
<dbReference type="Proteomes" id="UP000030661">
    <property type="component" value="Unassembled WGS sequence"/>
</dbReference>
<reference evidence="2" key="1">
    <citation type="journal article" date="2015" name="PeerJ">
        <title>First genomic representation of candidate bacterial phylum KSB3 points to enhanced environmental sensing as a trigger of wastewater bulking.</title>
        <authorList>
            <person name="Sekiguchi Y."/>
            <person name="Ohashi A."/>
            <person name="Parks D.H."/>
            <person name="Yamauchi T."/>
            <person name="Tyson G.W."/>
            <person name="Hugenholtz P."/>
        </authorList>
    </citation>
    <scope>NUCLEOTIDE SEQUENCE [LARGE SCALE GENOMIC DNA]</scope>
</reference>
<dbReference type="EMBL" id="DF820465">
    <property type="protein sequence ID" value="GAK57190.1"/>
    <property type="molecule type" value="Genomic_DNA"/>
</dbReference>
<keyword evidence="3" id="KW-1185">Reference proteome</keyword>
<accession>A0A081BXY5</accession>